<organism evidence="2 3">
    <name type="scientific">Methylorubrum extorquens</name>
    <name type="common">Methylobacterium dichloromethanicum</name>
    <name type="synonym">Methylobacterium extorquens</name>
    <dbReference type="NCBI Taxonomy" id="408"/>
    <lineage>
        <taxon>Bacteria</taxon>
        <taxon>Pseudomonadati</taxon>
        <taxon>Pseudomonadota</taxon>
        <taxon>Alphaproteobacteria</taxon>
        <taxon>Hyphomicrobiales</taxon>
        <taxon>Methylobacteriaceae</taxon>
        <taxon>Methylorubrum</taxon>
    </lineage>
</organism>
<evidence type="ECO:0000256" key="1">
    <source>
        <dbReference type="SAM" id="MobiDB-lite"/>
    </source>
</evidence>
<dbReference type="EMBL" id="LT962688">
    <property type="protein sequence ID" value="SOR28802.1"/>
    <property type="molecule type" value="Genomic_DNA"/>
</dbReference>
<evidence type="ECO:0000313" key="2">
    <source>
        <dbReference type="EMBL" id="SOR28802.1"/>
    </source>
</evidence>
<accession>A0A2N9AND3</accession>
<proteinExistence type="predicted"/>
<dbReference type="AlphaFoldDB" id="A0A2N9AND3"/>
<sequence>MLRPYRPIAQDHPRRDGMTDFARDKVNVIAFYELMFNECWPCERSSGMPALTTSSTTRTWRPVGTASSRTSSAWHVSGRVSGSR</sequence>
<protein>
    <submittedName>
        <fullName evidence="2">Uncharacterized protein</fullName>
    </submittedName>
</protein>
<gene>
    <name evidence="2" type="ORF">TK0001_2200</name>
</gene>
<name>A0A2N9AND3_METEX</name>
<feature type="region of interest" description="Disordered" evidence="1">
    <location>
        <begin position="47"/>
        <end position="84"/>
    </location>
</feature>
<dbReference type="Proteomes" id="UP000233769">
    <property type="component" value="Chromosome tk0001"/>
</dbReference>
<evidence type="ECO:0000313" key="3">
    <source>
        <dbReference type="Proteomes" id="UP000233769"/>
    </source>
</evidence>
<reference evidence="3" key="1">
    <citation type="submission" date="2017-10" db="EMBL/GenBank/DDBJ databases">
        <authorList>
            <person name="Regsiter A."/>
            <person name="William W."/>
        </authorList>
    </citation>
    <scope>NUCLEOTIDE SEQUENCE [LARGE SCALE GENOMIC DNA]</scope>
</reference>
<feature type="compositionally biased region" description="Polar residues" evidence="1">
    <location>
        <begin position="51"/>
        <end position="84"/>
    </location>
</feature>